<proteinExistence type="predicted"/>
<dbReference type="RefSeq" id="WP_324274893.1">
    <property type="nucleotide sequence ID" value="NZ_CP141261.1"/>
</dbReference>
<protein>
    <submittedName>
        <fullName evidence="1">Uncharacterized protein</fullName>
    </submittedName>
</protein>
<dbReference type="EMBL" id="CP141261">
    <property type="protein sequence ID" value="WRL63558.1"/>
    <property type="molecule type" value="Genomic_DNA"/>
</dbReference>
<reference evidence="1 2" key="1">
    <citation type="submission" date="2023-12" db="EMBL/GenBank/DDBJ databases">
        <title>Blastococcus brunescens sp. nov., an actonobacterium isolated from sandstone collected in sahara desert.</title>
        <authorList>
            <person name="Gtari M."/>
            <person name="Ghodhbane F."/>
        </authorList>
    </citation>
    <scope>NUCLEOTIDE SEQUENCE [LARGE SCALE GENOMIC DNA]</scope>
    <source>
        <strain evidence="1 2">BMG 8361</strain>
    </source>
</reference>
<name>A0ABZ1B0Z0_9ACTN</name>
<dbReference type="Proteomes" id="UP001324287">
    <property type="component" value="Chromosome"/>
</dbReference>
<evidence type="ECO:0000313" key="1">
    <source>
        <dbReference type="EMBL" id="WRL63558.1"/>
    </source>
</evidence>
<gene>
    <name evidence="1" type="ORF">U6N30_28320</name>
</gene>
<evidence type="ECO:0000313" key="2">
    <source>
        <dbReference type="Proteomes" id="UP001324287"/>
    </source>
</evidence>
<accession>A0ABZ1B0Z0</accession>
<keyword evidence="2" id="KW-1185">Reference proteome</keyword>
<sequence length="47" mass="5290">MEDEELLSEYESQQRPVNILSGAEFAELLDGVLDPSPEFETAVKESF</sequence>
<organism evidence="1 2">
    <name type="scientific">Blastococcus brunescens</name>
    <dbReference type="NCBI Taxonomy" id="1564165"/>
    <lineage>
        <taxon>Bacteria</taxon>
        <taxon>Bacillati</taxon>
        <taxon>Actinomycetota</taxon>
        <taxon>Actinomycetes</taxon>
        <taxon>Geodermatophilales</taxon>
        <taxon>Geodermatophilaceae</taxon>
        <taxon>Blastococcus</taxon>
    </lineage>
</organism>